<evidence type="ECO:0000313" key="1">
    <source>
        <dbReference type="EMBL" id="KAK4125958.1"/>
    </source>
</evidence>
<organism evidence="1 2">
    <name type="scientific">Parathielavia appendiculata</name>
    <dbReference type="NCBI Taxonomy" id="2587402"/>
    <lineage>
        <taxon>Eukaryota</taxon>
        <taxon>Fungi</taxon>
        <taxon>Dikarya</taxon>
        <taxon>Ascomycota</taxon>
        <taxon>Pezizomycotina</taxon>
        <taxon>Sordariomycetes</taxon>
        <taxon>Sordariomycetidae</taxon>
        <taxon>Sordariales</taxon>
        <taxon>Chaetomiaceae</taxon>
        <taxon>Parathielavia</taxon>
    </lineage>
</organism>
<accession>A0AAN6U3W3</accession>
<sequence>MGQPQPAQQPLAGAAHLSAQHERLILELLPFKELRQFHEWLSSVYVRGSWNEFVTDFLAHNPRAPELDKNKTTQKAKDAVNSRSTQFLIYHPDKGAWSAEDHHVRFIVTVIQDNMLKGLWSESDWKKKGLDITKAVYEVLAFLRATTFYPDANPPLYEA</sequence>
<keyword evidence="2" id="KW-1185">Reference proteome</keyword>
<reference evidence="1" key="1">
    <citation type="journal article" date="2023" name="Mol. Phylogenet. Evol.">
        <title>Genome-scale phylogeny and comparative genomics of the fungal order Sordariales.</title>
        <authorList>
            <person name="Hensen N."/>
            <person name="Bonometti L."/>
            <person name="Westerberg I."/>
            <person name="Brannstrom I.O."/>
            <person name="Guillou S."/>
            <person name="Cros-Aarteil S."/>
            <person name="Calhoun S."/>
            <person name="Haridas S."/>
            <person name="Kuo A."/>
            <person name="Mondo S."/>
            <person name="Pangilinan J."/>
            <person name="Riley R."/>
            <person name="LaButti K."/>
            <person name="Andreopoulos B."/>
            <person name="Lipzen A."/>
            <person name="Chen C."/>
            <person name="Yan M."/>
            <person name="Daum C."/>
            <person name="Ng V."/>
            <person name="Clum A."/>
            <person name="Steindorff A."/>
            <person name="Ohm R.A."/>
            <person name="Martin F."/>
            <person name="Silar P."/>
            <person name="Natvig D.O."/>
            <person name="Lalanne C."/>
            <person name="Gautier V."/>
            <person name="Ament-Velasquez S.L."/>
            <person name="Kruys A."/>
            <person name="Hutchinson M.I."/>
            <person name="Powell A.J."/>
            <person name="Barry K."/>
            <person name="Miller A.N."/>
            <person name="Grigoriev I.V."/>
            <person name="Debuchy R."/>
            <person name="Gladieux P."/>
            <person name="Hiltunen Thoren M."/>
            <person name="Johannesson H."/>
        </authorList>
    </citation>
    <scope>NUCLEOTIDE SEQUENCE</scope>
    <source>
        <strain evidence="1">CBS 731.68</strain>
    </source>
</reference>
<dbReference type="Proteomes" id="UP001302602">
    <property type="component" value="Unassembled WGS sequence"/>
</dbReference>
<dbReference type="EMBL" id="MU853225">
    <property type="protein sequence ID" value="KAK4125958.1"/>
    <property type="molecule type" value="Genomic_DNA"/>
</dbReference>
<name>A0AAN6U3W3_9PEZI</name>
<dbReference type="GeneID" id="87829165"/>
<gene>
    <name evidence="1" type="ORF">N657DRAFT_642716</name>
</gene>
<proteinExistence type="predicted"/>
<dbReference type="RefSeq" id="XP_062649729.1">
    <property type="nucleotide sequence ID" value="XM_062792396.1"/>
</dbReference>
<evidence type="ECO:0000313" key="2">
    <source>
        <dbReference type="Proteomes" id="UP001302602"/>
    </source>
</evidence>
<protein>
    <submittedName>
        <fullName evidence="1">Uncharacterized protein</fullName>
    </submittedName>
</protein>
<comment type="caution">
    <text evidence="1">The sequence shown here is derived from an EMBL/GenBank/DDBJ whole genome shotgun (WGS) entry which is preliminary data.</text>
</comment>
<dbReference type="AlphaFoldDB" id="A0AAN6U3W3"/>
<reference evidence="1" key="2">
    <citation type="submission" date="2023-05" db="EMBL/GenBank/DDBJ databases">
        <authorList>
            <consortium name="Lawrence Berkeley National Laboratory"/>
            <person name="Steindorff A."/>
            <person name="Hensen N."/>
            <person name="Bonometti L."/>
            <person name="Westerberg I."/>
            <person name="Brannstrom I.O."/>
            <person name="Guillou S."/>
            <person name="Cros-Aarteil S."/>
            <person name="Calhoun S."/>
            <person name="Haridas S."/>
            <person name="Kuo A."/>
            <person name="Mondo S."/>
            <person name="Pangilinan J."/>
            <person name="Riley R."/>
            <person name="Labutti K."/>
            <person name="Andreopoulos B."/>
            <person name="Lipzen A."/>
            <person name="Chen C."/>
            <person name="Yanf M."/>
            <person name="Daum C."/>
            <person name="Ng V."/>
            <person name="Clum A."/>
            <person name="Ohm R."/>
            <person name="Martin F."/>
            <person name="Silar P."/>
            <person name="Natvig D."/>
            <person name="Lalanne C."/>
            <person name="Gautier V."/>
            <person name="Ament-Velasquez S.L."/>
            <person name="Kruys A."/>
            <person name="Hutchinson M.I."/>
            <person name="Powell A.J."/>
            <person name="Barry K."/>
            <person name="Miller A.N."/>
            <person name="Grigoriev I.V."/>
            <person name="Debuchy R."/>
            <person name="Gladieux P."/>
            <person name="Thoren M.H."/>
            <person name="Johannesson H."/>
        </authorList>
    </citation>
    <scope>NUCLEOTIDE SEQUENCE</scope>
    <source>
        <strain evidence="1">CBS 731.68</strain>
    </source>
</reference>